<keyword evidence="1" id="KW-1133">Transmembrane helix</keyword>
<dbReference type="EMBL" id="PYFT01000001">
    <property type="protein sequence ID" value="PSR54807.1"/>
    <property type="molecule type" value="Genomic_DNA"/>
</dbReference>
<comment type="caution">
    <text evidence="2">The sequence shown here is derived from an EMBL/GenBank/DDBJ whole genome shotgun (WGS) entry which is preliminary data.</text>
</comment>
<dbReference type="AlphaFoldDB" id="A0A2T2YH16"/>
<dbReference type="Proteomes" id="UP000240357">
    <property type="component" value="Unassembled WGS sequence"/>
</dbReference>
<proteinExistence type="predicted"/>
<evidence type="ECO:0000313" key="2">
    <source>
        <dbReference type="EMBL" id="PSR54807.1"/>
    </source>
</evidence>
<dbReference type="OrthoDB" id="852688at2"/>
<keyword evidence="1" id="KW-0812">Transmembrane</keyword>
<feature type="transmembrane region" description="Helical" evidence="1">
    <location>
        <begin position="30"/>
        <end position="53"/>
    </location>
</feature>
<evidence type="ECO:0000256" key="1">
    <source>
        <dbReference type="SAM" id="Phobius"/>
    </source>
</evidence>
<keyword evidence="3" id="KW-1185">Reference proteome</keyword>
<gene>
    <name evidence="2" type="ORF">AHMF7605_15490</name>
</gene>
<feature type="transmembrane region" description="Helical" evidence="1">
    <location>
        <begin position="65"/>
        <end position="84"/>
    </location>
</feature>
<keyword evidence="1" id="KW-0472">Membrane</keyword>
<dbReference type="RefSeq" id="WP_106930824.1">
    <property type="nucleotide sequence ID" value="NZ_PYFT01000001.1"/>
</dbReference>
<sequence>MLPGFFKFIYQLFLSAPQPPQSRPVYWNEIFPTVGLVTVLSALAMMLIFYYVINHWLPIAFFRKAWHWVLFMVISAVIGFAYAVNYAHGKEVEGDYVYNFAAVNALYGALFYLIFSFLLRRWSRGASTTPVRF</sequence>
<organism evidence="2 3">
    <name type="scientific">Adhaeribacter arboris</name>
    <dbReference type="NCBI Taxonomy" id="2072846"/>
    <lineage>
        <taxon>Bacteria</taxon>
        <taxon>Pseudomonadati</taxon>
        <taxon>Bacteroidota</taxon>
        <taxon>Cytophagia</taxon>
        <taxon>Cytophagales</taxon>
        <taxon>Hymenobacteraceae</taxon>
        <taxon>Adhaeribacter</taxon>
    </lineage>
</organism>
<accession>A0A2T2YH16</accession>
<feature type="transmembrane region" description="Helical" evidence="1">
    <location>
        <begin position="96"/>
        <end position="119"/>
    </location>
</feature>
<reference evidence="2 3" key="1">
    <citation type="submission" date="2018-03" db="EMBL/GenBank/DDBJ databases">
        <title>Adhaeribacter sp. HMF7605 Genome sequencing and assembly.</title>
        <authorList>
            <person name="Kang H."/>
            <person name="Kang J."/>
            <person name="Cha I."/>
            <person name="Kim H."/>
            <person name="Joh K."/>
        </authorList>
    </citation>
    <scope>NUCLEOTIDE SEQUENCE [LARGE SCALE GENOMIC DNA]</scope>
    <source>
        <strain evidence="2 3">HMF7605</strain>
    </source>
</reference>
<name>A0A2T2YH16_9BACT</name>
<protein>
    <submittedName>
        <fullName evidence="2">Uncharacterized protein</fullName>
    </submittedName>
</protein>
<evidence type="ECO:0000313" key="3">
    <source>
        <dbReference type="Proteomes" id="UP000240357"/>
    </source>
</evidence>